<dbReference type="GO" id="GO:0045259">
    <property type="term" value="C:proton-transporting ATP synthase complex"/>
    <property type="evidence" value="ECO:0007669"/>
    <property type="project" value="UniProtKB-KW"/>
</dbReference>
<accession>A0A507EG85</accession>
<keyword evidence="9" id="KW-0066">ATP synthesis</keyword>
<evidence type="ECO:0000256" key="2">
    <source>
        <dbReference type="ARBA" id="ARBA00005699"/>
    </source>
</evidence>
<name>A0A507EG85_9FUNG</name>
<evidence type="ECO:0000256" key="9">
    <source>
        <dbReference type="ARBA" id="ARBA00023310"/>
    </source>
</evidence>
<evidence type="ECO:0000256" key="4">
    <source>
        <dbReference type="ARBA" id="ARBA00022547"/>
    </source>
</evidence>
<comment type="similarity">
    <text evidence="2">Belongs to the ATPase g subunit family.</text>
</comment>
<keyword evidence="5" id="KW-0375">Hydrogen ion transport</keyword>
<keyword evidence="7" id="KW-0496">Mitochondrion</keyword>
<organism evidence="10 11">
    <name type="scientific">Powellomyces hirtus</name>
    <dbReference type="NCBI Taxonomy" id="109895"/>
    <lineage>
        <taxon>Eukaryota</taxon>
        <taxon>Fungi</taxon>
        <taxon>Fungi incertae sedis</taxon>
        <taxon>Chytridiomycota</taxon>
        <taxon>Chytridiomycota incertae sedis</taxon>
        <taxon>Chytridiomycetes</taxon>
        <taxon>Spizellomycetales</taxon>
        <taxon>Powellomycetaceae</taxon>
        <taxon>Powellomyces</taxon>
    </lineage>
</organism>
<keyword evidence="8" id="KW-0472">Membrane</keyword>
<evidence type="ECO:0000256" key="8">
    <source>
        <dbReference type="ARBA" id="ARBA00023136"/>
    </source>
</evidence>
<keyword evidence="6" id="KW-0406">Ion transport</keyword>
<dbReference type="Proteomes" id="UP000318582">
    <property type="component" value="Unassembled WGS sequence"/>
</dbReference>
<dbReference type="AlphaFoldDB" id="A0A507EG85"/>
<evidence type="ECO:0000256" key="1">
    <source>
        <dbReference type="ARBA" id="ARBA00004325"/>
    </source>
</evidence>
<dbReference type="EMBL" id="QEAQ01000001">
    <property type="protein sequence ID" value="TPX62831.1"/>
    <property type="molecule type" value="Genomic_DNA"/>
</dbReference>
<reference evidence="10 11" key="1">
    <citation type="journal article" date="2019" name="Sci. Rep.">
        <title>Comparative genomics of chytrid fungi reveal insights into the obligate biotrophic and pathogenic lifestyle of Synchytrium endobioticum.</title>
        <authorList>
            <person name="van de Vossenberg B.T.L.H."/>
            <person name="Warris S."/>
            <person name="Nguyen H.D.T."/>
            <person name="van Gent-Pelzer M.P.E."/>
            <person name="Joly D.L."/>
            <person name="van de Geest H.C."/>
            <person name="Bonants P.J.M."/>
            <person name="Smith D.S."/>
            <person name="Levesque C.A."/>
            <person name="van der Lee T.A.J."/>
        </authorList>
    </citation>
    <scope>NUCLEOTIDE SEQUENCE [LARGE SCALE GENOMIC DNA]</scope>
    <source>
        <strain evidence="10 11">CBS 809.83</strain>
    </source>
</reference>
<comment type="caution">
    <text evidence="10">The sequence shown here is derived from an EMBL/GenBank/DDBJ whole genome shotgun (WGS) entry which is preliminary data.</text>
</comment>
<dbReference type="GO" id="GO:0015986">
    <property type="term" value="P:proton motive force-driven ATP synthesis"/>
    <property type="evidence" value="ECO:0007669"/>
    <property type="project" value="InterPro"/>
</dbReference>
<dbReference type="Pfam" id="PF04718">
    <property type="entry name" value="ATP-synt_G"/>
    <property type="match status" value="1"/>
</dbReference>
<gene>
    <name evidence="10" type="ORF">PhCBS80983_g00181</name>
</gene>
<evidence type="ECO:0000256" key="7">
    <source>
        <dbReference type="ARBA" id="ARBA00023128"/>
    </source>
</evidence>
<evidence type="ECO:0000256" key="5">
    <source>
        <dbReference type="ARBA" id="ARBA00022781"/>
    </source>
</evidence>
<evidence type="ECO:0000256" key="6">
    <source>
        <dbReference type="ARBA" id="ARBA00023065"/>
    </source>
</evidence>
<evidence type="ECO:0000313" key="10">
    <source>
        <dbReference type="EMBL" id="TPX62831.1"/>
    </source>
</evidence>
<keyword evidence="4" id="KW-0138">CF(0)</keyword>
<evidence type="ECO:0000313" key="11">
    <source>
        <dbReference type="Proteomes" id="UP000318582"/>
    </source>
</evidence>
<dbReference type="STRING" id="109895.A0A507EG85"/>
<dbReference type="GO" id="GO:0015078">
    <property type="term" value="F:proton transmembrane transporter activity"/>
    <property type="evidence" value="ECO:0007669"/>
    <property type="project" value="InterPro"/>
</dbReference>
<sequence>MSRPVRFFNVAARQTISRRNASTPSVDSAALKKSGEAAVGKVTAFVEPFIYYGRVGLEFLRSVAVHQKIAIPSIDNGISGLTNFYGALKSGAWKKVTLAQVGQLTVEGVKVGGFFLAGEMIGRGSVIGYQIHGADNHDGEGH</sequence>
<proteinExistence type="inferred from homology"/>
<dbReference type="InterPro" id="IPR006808">
    <property type="entry name" value="ATP_synth_F0_gsu_mt"/>
</dbReference>
<evidence type="ECO:0000256" key="3">
    <source>
        <dbReference type="ARBA" id="ARBA00022448"/>
    </source>
</evidence>
<comment type="subcellular location">
    <subcellularLocation>
        <location evidence="1">Mitochondrion membrane</location>
    </subcellularLocation>
</comment>
<keyword evidence="3" id="KW-0813">Transport</keyword>
<protein>
    <submittedName>
        <fullName evidence="10">Uncharacterized protein</fullName>
    </submittedName>
</protein>
<keyword evidence="11" id="KW-1185">Reference proteome</keyword>
<dbReference type="GO" id="GO:0031966">
    <property type="term" value="C:mitochondrial membrane"/>
    <property type="evidence" value="ECO:0007669"/>
    <property type="project" value="UniProtKB-SubCell"/>
</dbReference>